<dbReference type="HOGENOM" id="CLU_001730_0_0_11"/>
<dbReference type="SUPFAM" id="SSF49265">
    <property type="entry name" value="Fibronectin type III"/>
    <property type="match status" value="3"/>
</dbReference>
<dbReference type="eggNOG" id="COG4733">
    <property type="taxonomic scope" value="Bacteria"/>
</dbReference>
<dbReference type="RefSeq" id="WP_013883282.1">
    <property type="nucleotide sequence ID" value="NC_015671.1"/>
</dbReference>
<feature type="compositionally biased region" description="Low complexity" evidence="4">
    <location>
        <begin position="2082"/>
        <end position="2100"/>
    </location>
</feature>
<feature type="transmembrane region" description="Helical" evidence="5">
    <location>
        <begin position="12"/>
        <end position="33"/>
    </location>
</feature>
<protein>
    <submittedName>
        <fullName evidence="7">Fibronectin type III domain protein</fullName>
    </submittedName>
</protein>
<feature type="domain" description="Fibronectin type-III" evidence="6">
    <location>
        <begin position="1834"/>
        <end position="1940"/>
    </location>
</feature>
<keyword evidence="5" id="KW-0472">Membrane</keyword>
<evidence type="ECO:0000313" key="8">
    <source>
        <dbReference type="Proteomes" id="UP000000485"/>
    </source>
</evidence>
<sequence length="2107" mass="220897">MITDTVRRRATTTAAVVTVPAVVAVLALLNPGFPLAQVELNDGAVWLTATQAQKVGRYNVQVDELNAGLVTTSSTFDVLQDEGAVVVVESGAVSVVDPASVAMTTKVSVPGVQPTDLPGGPASMAAGVLAVVDTDGDLFVRTLAELGGLRPTEDDPDVALGEDGRAVVGRDGVVHAVDAKGAVTQVDVTAGAGRTSADGSFSPGALDQLTVVGDEPVGLRGSTVVTRDRDIEVEGQDLVLQQPGPDSSRVLVASSTALLEVPLDGGDVIEHPTQGSGMPAAPVQVDSCAHGAWASAVGSYQRLCEGEAPQVEALEEMSAQDDLVFRVNRSMVVLNDTLRGRVWEPQEDTKLRVLNWEDIQQKEDPEQDDTTSDQTTTTQELVEECSSDSANPVATSDEFGVRPGRTTVLPVVANDSSSDCGILAVRTFDQLPRSFGKVETIYGGRSLQVEVAPGASGTETFTYTIDDGRATSTPSTATVTLSVHGDGTNAPPVQDRVGTLQVEQGGQARYDVLSNFHDPDGDDLLLVDASTDSVSGTVRFRQDGTVTFRADGAELGRTIVTVLVSDGSDDEPTEGRLEVDVRPAGSVPPVIDPVHAVTYVDQTVALEPLAAVRTSGSEPSSLAAVDDVPGATVTPDLDAGTFTFSAPRVATYYVPFLVVSGTQQATGLARIDVQAWPEEAQPPVAVRDRAFLPTGGEVTINPLANDSDPAGGVLVLQSVDTSDAAGLSIAVLDHQLVQVRSERTLDHAVVLPYVVSNGHASATGQIVVQPLPPSASTQPPVVENVEVTVRAGGVVTIPVLESAYDPDGDTLTLKRQLAVGLAADEGLLFVSGDVLRYQAPARPLTARATFVVEDSTGNEASGTVTVRVHESDASNKPLPRPRDLQARVFAGEKVRIEVPLVGIDADGDGVALLGLASAPAEGLVTQVGADWLEYQADVAGAGTVEFQYAVEDWVGQRAVATVRVGVSPRPLDAAQVVARDDEVTIRPGERVEVRVLANDVDSSGDDLELEPTLSMEEGVAAQVRGRRIAVTAPEQEAVLQIGYAATNSRGGRDHAVLTVKVDEDAPVLPPIAEDVIVPAIETFGLTEVAVDVLETTQNPSGPPSDLRVTVPDSVAGVARVNDQQMVVVTLTDQTQTLPFEVSNVRDPENATSYAFVTVPPLGFIRPTPRPGAPDLRVSSGEELVISLDEQVQVAQGRRPTVANPLEVTATRGTVKVSEGGESLTFVSDEDFAGQASVTLPVTDATDANDTTARTSFLTFPIEVLAVEDHPPTFAPSEITVGPGEPANDIDLRKITTTPEGTTPEEGRYSYQITSAIPAGFIVSIEGSVLYVAAEQTARKDTRGLIELRIGFGKSGRLDVQLPLRVTASNRETARVLDRTVPDAVEGEPVTLDVLEGAFNPFAPTPLRVIGASVLTPGAGTATSSASSVTVTPAMGFIGSMQVRYRVQDATGDPDRVVEGRIALTVQGRPDAPGRPQVVETGDGVVRLRWDAPNNRGSKITGYRLTASSGQQAQCATTTCDFTGLPNGKAVTFTVAAQNGVGWSDESVASSQAIPDAVPDAVGSIRFDGRGDGSLTWSWDVPPSNGTPIREYVIKLLPAEAGVTSVVTRNVTSWTFTGLTNGKRYSISVQPFNDLPTGGPTTRSSEQYPAAPPGAPGDLQARRANTATGGQIDVTWSDAANNGDPVSEYQIVVDGPGGGTFGPTGPNSFTFRKAENGVEYTFRVRAKNITGWGPYAEKTALTYGVPLTPGGLSADAPAGAGEVRLSWNAVDRNGSPNPVRYTVFDGGTEVYSGQSTWFWHSGLAGGSEHRYTVMATNDAGSSDRSGPVSATPTTPPGQPQGLKIEKTAPADASHPQTVAVSWDAVSSGGGADLRYEYKLSTRRGDDTNWIPTTGTSDNVTVTDWDIRPDGTTFTLRVRAITSIGQSEASQVKDIGYGEKPSEPTSPTLTLATGDAGNVLTADWGEPTYLGGLPVRYEYCWRVDDRKAQCTDTGSHDPVSRSFGSLGVDADEDHTFRFSVVAYNDRGSSATVNAPDVTYQPTPPPDPPASGGGAADVGVAALPTTAWRMTRRAARREPGRRTRSATLGTRAARTRTTPTPDGRPTESST</sequence>
<evidence type="ECO:0000313" key="7">
    <source>
        <dbReference type="EMBL" id="AEI11763.1"/>
    </source>
</evidence>
<accession>F8A2A6</accession>
<feature type="region of interest" description="Disordered" evidence="4">
    <location>
        <begin position="358"/>
        <end position="401"/>
    </location>
</feature>
<dbReference type="InterPro" id="IPR050964">
    <property type="entry name" value="Striated_Muscle_Regulatory"/>
</dbReference>
<feature type="domain" description="Fibronectin type-III" evidence="6">
    <location>
        <begin position="1560"/>
        <end position="1652"/>
    </location>
</feature>
<evidence type="ECO:0000256" key="4">
    <source>
        <dbReference type="SAM" id="MobiDB-lite"/>
    </source>
</evidence>
<dbReference type="GO" id="GO:0000272">
    <property type="term" value="P:polysaccharide catabolic process"/>
    <property type="evidence" value="ECO:0007669"/>
    <property type="project" value="UniProtKB-KW"/>
</dbReference>
<feature type="compositionally biased region" description="Polar residues" evidence="4">
    <location>
        <begin position="1816"/>
        <end position="1829"/>
    </location>
</feature>
<keyword evidence="5" id="KW-1133">Transmembrane helix</keyword>
<evidence type="ECO:0000256" key="5">
    <source>
        <dbReference type="SAM" id="Phobius"/>
    </source>
</evidence>
<dbReference type="InterPro" id="IPR013783">
    <property type="entry name" value="Ig-like_fold"/>
</dbReference>
<feature type="region of interest" description="Disordered" evidence="4">
    <location>
        <begin position="2027"/>
        <end position="2107"/>
    </location>
</feature>
<feature type="domain" description="Fibronectin type-III" evidence="6">
    <location>
        <begin position="1941"/>
        <end position="2043"/>
    </location>
</feature>
<evidence type="ECO:0000256" key="1">
    <source>
        <dbReference type="ARBA" id="ARBA00022737"/>
    </source>
</evidence>
<dbReference type="PANTHER" id="PTHR13817:SF73">
    <property type="entry name" value="FIBRONECTIN TYPE-III DOMAIN-CONTAINING PROTEIN"/>
    <property type="match status" value="1"/>
</dbReference>
<dbReference type="Pfam" id="PF00041">
    <property type="entry name" value="fn3"/>
    <property type="match status" value="3"/>
</dbReference>
<dbReference type="EMBL" id="CP002665">
    <property type="protein sequence ID" value="AEI11763.1"/>
    <property type="molecule type" value="Genomic_DNA"/>
</dbReference>
<proteinExistence type="predicted"/>
<dbReference type="GO" id="GO:0016798">
    <property type="term" value="F:hydrolase activity, acting on glycosyl bonds"/>
    <property type="evidence" value="ECO:0007669"/>
    <property type="project" value="UniProtKB-KW"/>
</dbReference>
<keyword evidence="2" id="KW-0378">Hydrolase</keyword>
<feature type="region of interest" description="Disordered" evidence="4">
    <location>
        <begin position="1628"/>
        <end position="1660"/>
    </location>
</feature>
<keyword evidence="5" id="KW-0812">Transmembrane</keyword>
<feature type="compositionally biased region" description="Low complexity" evidence="4">
    <location>
        <begin position="2054"/>
        <end position="2066"/>
    </location>
</feature>
<keyword evidence="8" id="KW-1185">Reference proteome</keyword>
<feature type="domain" description="Fibronectin type-III" evidence="6">
    <location>
        <begin position="1471"/>
        <end position="1556"/>
    </location>
</feature>
<keyword evidence="1" id="KW-0677">Repeat</keyword>
<feature type="region of interest" description="Disordered" evidence="4">
    <location>
        <begin position="1816"/>
        <end position="1842"/>
    </location>
</feature>
<evidence type="ECO:0000256" key="2">
    <source>
        <dbReference type="ARBA" id="ARBA00023295"/>
    </source>
</evidence>
<dbReference type="Gene3D" id="2.60.40.10">
    <property type="entry name" value="Immunoglobulins"/>
    <property type="match status" value="6"/>
</dbReference>
<reference evidence="8" key="1">
    <citation type="submission" date="2011-04" db="EMBL/GenBank/DDBJ databases">
        <title>Complete sequence of Cellvibrio gilvus ATCC 13127.</title>
        <authorList>
            <person name="Lucas S."/>
            <person name="Han J."/>
            <person name="Lapidus A."/>
            <person name="Cheng J.-F."/>
            <person name="Goodwin L."/>
            <person name="Pitluck S."/>
            <person name="Peters L."/>
            <person name="Munk A."/>
            <person name="Detter J.C."/>
            <person name="Han C."/>
            <person name="Tapia R."/>
            <person name="Land M."/>
            <person name="Hauser L."/>
            <person name="Kyrpides N."/>
            <person name="Ivanova N."/>
            <person name="Ovchinnikova G."/>
            <person name="Pagani I."/>
            <person name="Mead D."/>
            <person name="Brumm P."/>
            <person name="Woyke T."/>
        </authorList>
    </citation>
    <scope>NUCLEOTIDE SEQUENCE [LARGE SCALE GENOMIC DNA]</scope>
    <source>
        <strain evidence="8">ATCC 13127 / NRRL B-14078</strain>
    </source>
</reference>
<dbReference type="Pfam" id="PF17963">
    <property type="entry name" value="Big_9"/>
    <property type="match status" value="7"/>
</dbReference>
<dbReference type="InterPro" id="IPR003961">
    <property type="entry name" value="FN3_dom"/>
</dbReference>
<organism evidence="7 8">
    <name type="scientific">Cellulomonas gilvus (strain ATCC 13127 / NRRL B-14078)</name>
    <name type="common">Cellvibrio gilvus</name>
    <dbReference type="NCBI Taxonomy" id="593907"/>
    <lineage>
        <taxon>Bacteria</taxon>
        <taxon>Bacillati</taxon>
        <taxon>Actinomycetota</taxon>
        <taxon>Actinomycetes</taxon>
        <taxon>Micrococcales</taxon>
        <taxon>Cellulomonadaceae</taxon>
        <taxon>Cellulomonas</taxon>
    </lineage>
</organism>
<dbReference type="SMART" id="SM00060">
    <property type="entry name" value="FN3"/>
    <property type="match status" value="6"/>
</dbReference>
<evidence type="ECO:0000256" key="3">
    <source>
        <dbReference type="ARBA" id="ARBA00023326"/>
    </source>
</evidence>
<dbReference type="CDD" id="cd00063">
    <property type="entry name" value="FN3"/>
    <property type="match status" value="5"/>
</dbReference>
<dbReference type="InterPro" id="IPR036116">
    <property type="entry name" value="FN3_sf"/>
</dbReference>
<keyword evidence="3" id="KW-0624">Polysaccharide degradation</keyword>
<evidence type="ECO:0000259" key="6">
    <source>
        <dbReference type="PROSITE" id="PS50853"/>
    </source>
</evidence>
<dbReference type="KEGG" id="cga:Celgi_1244"/>
<keyword evidence="2" id="KW-0326">Glycosidase</keyword>
<dbReference type="PROSITE" id="PS50853">
    <property type="entry name" value="FN3"/>
    <property type="match status" value="5"/>
</dbReference>
<dbReference type="OrthoDB" id="5241356at2"/>
<dbReference type="PANTHER" id="PTHR13817">
    <property type="entry name" value="TITIN"/>
    <property type="match status" value="1"/>
</dbReference>
<gene>
    <name evidence="7" type="ordered locus">Celgi_1244</name>
</gene>
<dbReference type="Proteomes" id="UP000000485">
    <property type="component" value="Chromosome"/>
</dbReference>
<feature type="domain" description="Fibronectin type-III" evidence="6">
    <location>
        <begin position="1654"/>
        <end position="1747"/>
    </location>
</feature>
<name>F8A2A6_CELGA</name>
<dbReference type="STRING" id="593907.Celgi_1244"/>
<keyword evidence="3" id="KW-0119">Carbohydrate metabolism</keyword>
<dbReference type="Gene3D" id="2.60.40.3440">
    <property type="match status" value="1"/>
</dbReference>